<feature type="transmembrane region" description="Helical" evidence="1">
    <location>
        <begin position="438"/>
        <end position="461"/>
    </location>
</feature>
<proteinExistence type="predicted"/>
<feature type="transmembrane region" description="Helical" evidence="1">
    <location>
        <begin position="403"/>
        <end position="426"/>
    </location>
</feature>
<dbReference type="AlphaFoldDB" id="A0A6L7CI93"/>
<feature type="transmembrane region" description="Helical" evidence="1">
    <location>
        <begin position="280"/>
        <end position="298"/>
    </location>
</feature>
<dbReference type="PANTHER" id="PTHR30354">
    <property type="entry name" value="GNT FAMILY GLUCONATE TRANSPORTER"/>
    <property type="match status" value="1"/>
</dbReference>
<dbReference type="EMBL" id="WTRN01000044">
    <property type="protein sequence ID" value="MWT84686.1"/>
    <property type="molecule type" value="Genomic_DNA"/>
</dbReference>
<sequence>MLVRRYLNNNINIESYNMIGLIISLILLIYLIYRGFPVLIVSPLMAMLAVFMGSDIPVFYSWTGPFMDSVVSFISAYFPIFLVGAVFGTLMNASGAALTIAHFISDKMGEKRAIIAVIIASFLLTYGGISVFVVVFAVLPIARTIFIKSNYPQRLLPSAICAGCLPAYVAPGSAQFINAIPIPVFNTTIYSGLVIGIVGTAVWLLFAVWYMSAKIKNAKIKGEGYGTEVSNDCNLETGKVTLAFIPILIVIIGNVFLTYFFQIDEVVDYYRDFGGVQGTWAILISIAIAIVVTICIYWNTFKSDIKKTLTLGATESLLPIFNTSTQVGYGGVIKVLPVFTLIQTTIFSIPGVALFPAVIGTAILSGIVGSTSGGVGLVMVTFGQDLLELSQAQNISPGLMHRIIVFSASTLDTLPHSGFIITLLGVCGLSHKQSYKELFIVTCVFPAFAVLSMLVYAFLFLI</sequence>
<feature type="transmembrane region" description="Helical" evidence="1">
    <location>
        <begin position="240"/>
        <end position="260"/>
    </location>
</feature>
<keyword evidence="1" id="KW-1133">Transmembrane helix</keyword>
<feature type="transmembrane region" description="Helical" evidence="1">
    <location>
        <begin position="352"/>
        <end position="383"/>
    </location>
</feature>
<gene>
    <name evidence="2" type="ORF">GP954_05770</name>
</gene>
<feature type="transmembrane region" description="Helical" evidence="1">
    <location>
        <begin position="74"/>
        <end position="101"/>
    </location>
</feature>
<name>A0A6L7CI93_ECOLX</name>
<keyword evidence="1" id="KW-0812">Transmembrane</keyword>
<evidence type="ECO:0000256" key="1">
    <source>
        <dbReference type="SAM" id="Phobius"/>
    </source>
</evidence>
<comment type="caution">
    <text evidence="2">The sequence shown here is derived from an EMBL/GenBank/DDBJ whole genome shotgun (WGS) entry which is preliminary data.</text>
</comment>
<dbReference type="GO" id="GO:0015128">
    <property type="term" value="F:gluconate transmembrane transporter activity"/>
    <property type="evidence" value="ECO:0007669"/>
    <property type="project" value="InterPro"/>
</dbReference>
<dbReference type="Pfam" id="PF02447">
    <property type="entry name" value="GntP_permease"/>
    <property type="match status" value="1"/>
</dbReference>
<dbReference type="InterPro" id="IPR003474">
    <property type="entry name" value="Glcn_transporter"/>
</dbReference>
<accession>A0A6L7CI93</accession>
<evidence type="ECO:0000313" key="2">
    <source>
        <dbReference type="EMBL" id="MWT84686.1"/>
    </source>
</evidence>
<reference evidence="2 3" key="1">
    <citation type="submission" date="2019-12" db="EMBL/GenBank/DDBJ databases">
        <title>Enteriobacteria Tanzani isolates_8377-8380.</title>
        <authorList>
            <person name="Subbiah M."/>
            <person name="Call D."/>
        </authorList>
    </citation>
    <scope>NUCLEOTIDE SEQUENCE [LARGE SCALE GENOMIC DNA]</scope>
    <source>
        <strain evidence="2 3">8378wC7</strain>
    </source>
</reference>
<dbReference type="PANTHER" id="PTHR30354:SF7">
    <property type="entry name" value="BLL7963 PROTEIN"/>
    <property type="match status" value="1"/>
</dbReference>
<organism evidence="2 3">
    <name type="scientific">Escherichia coli</name>
    <dbReference type="NCBI Taxonomy" id="562"/>
    <lineage>
        <taxon>Bacteria</taxon>
        <taxon>Pseudomonadati</taxon>
        <taxon>Pseudomonadota</taxon>
        <taxon>Gammaproteobacteria</taxon>
        <taxon>Enterobacterales</taxon>
        <taxon>Enterobacteriaceae</taxon>
        <taxon>Escherichia</taxon>
    </lineage>
</organism>
<dbReference type="Proteomes" id="UP000480485">
    <property type="component" value="Unassembled WGS sequence"/>
</dbReference>
<feature type="transmembrane region" description="Helical" evidence="1">
    <location>
        <begin position="40"/>
        <end position="62"/>
    </location>
</feature>
<feature type="transmembrane region" description="Helical" evidence="1">
    <location>
        <begin position="189"/>
        <end position="211"/>
    </location>
</feature>
<keyword evidence="1" id="KW-0472">Membrane</keyword>
<dbReference type="GO" id="GO:0005886">
    <property type="term" value="C:plasma membrane"/>
    <property type="evidence" value="ECO:0007669"/>
    <property type="project" value="TreeGrafter"/>
</dbReference>
<feature type="transmembrane region" description="Helical" evidence="1">
    <location>
        <begin position="113"/>
        <end position="142"/>
    </location>
</feature>
<protein>
    <submittedName>
        <fullName evidence="2">GntP family permease</fullName>
    </submittedName>
</protein>
<evidence type="ECO:0000313" key="3">
    <source>
        <dbReference type="Proteomes" id="UP000480485"/>
    </source>
</evidence>
<feature type="transmembrane region" description="Helical" evidence="1">
    <location>
        <begin position="15"/>
        <end position="33"/>
    </location>
</feature>